<dbReference type="EMBL" id="MT142770">
    <property type="protein sequence ID" value="QJA88316.1"/>
    <property type="molecule type" value="Genomic_DNA"/>
</dbReference>
<accession>A0A6M3JJB9</accession>
<organism evidence="1">
    <name type="scientific">viral metagenome</name>
    <dbReference type="NCBI Taxonomy" id="1070528"/>
    <lineage>
        <taxon>unclassified sequences</taxon>
        <taxon>metagenomes</taxon>
        <taxon>organismal metagenomes</taxon>
    </lineage>
</organism>
<proteinExistence type="predicted"/>
<gene>
    <name evidence="1" type="ORF">MM415A04630_0008</name>
    <name evidence="2" type="ORF">MM415B02785_0009</name>
</gene>
<reference evidence="1" key="1">
    <citation type="submission" date="2020-03" db="EMBL/GenBank/DDBJ databases">
        <title>The deep terrestrial virosphere.</title>
        <authorList>
            <person name="Holmfeldt K."/>
            <person name="Nilsson E."/>
            <person name="Simone D."/>
            <person name="Lopez-Fernandez M."/>
            <person name="Wu X."/>
            <person name="de Brujin I."/>
            <person name="Lundin D."/>
            <person name="Andersson A."/>
            <person name="Bertilsson S."/>
            <person name="Dopson M."/>
        </authorList>
    </citation>
    <scope>NUCLEOTIDE SEQUENCE</scope>
    <source>
        <strain evidence="1">MM415A04630</strain>
        <strain evidence="2">MM415B02785</strain>
    </source>
</reference>
<name>A0A6M3JJB9_9ZZZZ</name>
<dbReference type="EMBL" id="MT141702">
    <property type="protein sequence ID" value="QJA69398.1"/>
    <property type="molecule type" value="Genomic_DNA"/>
</dbReference>
<evidence type="ECO:0000313" key="1">
    <source>
        <dbReference type="EMBL" id="QJA69398.1"/>
    </source>
</evidence>
<evidence type="ECO:0000313" key="2">
    <source>
        <dbReference type="EMBL" id="QJA88316.1"/>
    </source>
</evidence>
<sequence>MPKTVDIIQSWTIDPRELLREYRSRPGKRASDIGGDLLCGSPPTLDIKKALAEHLDMALSLVIVGHMLGSVNKRQPLEPFQVGVDNNYKIHIIDHNAEEDN</sequence>
<dbReference type="AlphaFoldDB" id="A0A6M3JJB9"/>
<protein>
    <submittedName>
        <fullName evidence="1">Uncharacterized protein</fullName>
    </submittedName>
</protein>